<evidence type="ECO:0000259" key="9">
    <source>
        <dbReference type="PROSITE" id="PS50850"/>
    </source>
</evidence>
<dbReference type="GO" id="GO:0016020">
    <property type="term" value="C:membrane"/>
    <property type="evidence" value="ECO:0007669"/>
    <property type="project" value="UniProtKB-SubCell"/>
</dbReference>
<feature type="transmembrane region" description="Helical" evidence="8">
    <location>
        <begin position="153"/>
        <end position="176"/>
    </location>
</feature>
<feature type="transmembrane region" description="Helical" evidence="8">
    <location>
        <begin position="326"/>
        <end position="348"/>
    </location>
</feature>
<feature type="transmembrane region" description="Helical" evidence="8">
    <location>
        <begin position="239"/>
        <end position="260"/>
    </location>
</feature>
<keyword evidence="5 8" id="KW-0812">Transmembrane</keyword>
<evidence type="ECO:0000313" key="10">
    <source>
        <dbReference type="EMBL" id="MDX5931647.1"/>
    </source>
</evidence>
<protein>
    <submittedName>
        <fullName evidence="10">MFS transporter</fullName>
    </submittedName>
</protein>
<keyword evidence="11" id="KW-1185">Reference proteome</keyword>
<feature type="transmembrane region" description="Helical" evidence="8">
    <location>
        <begin position="21"/>
        <end position="42"/>
    </location>
</feature>
<dbReference type="AlphaFoldDB" id="A0AAW9DUD3"/>
<evidence type="ECO:0000256" key="8">
    <source>
        <dbReference type="SAM" id="Phobius"/>
    </source>
</evidence>
<feature type="transmembrane region" description="Helical" evidence="8">
    <location>
        <begin position="266"/>
        <end position="289"/>
    </location>
</feature>
<dbReference type="InterPro" id="IPR001958">
    <property type="entry name" value="Tet-R_TetA/multi-R_MdtG-like"/>
</dbReference>
<comment type="subcellular location">
    <subcellularLocation>
        <location evidence="2">Membrane</location>
        <topology evidence="2">Multi-pass membrane protein</topology>
    </subcellularLocation>
</comment>
<feature type="transmembrane region" description="Helical" evidence="8">
    <location>
        <begin position="96"/>
        <end position="115"/>
    </location>
</feature>
<dbReference type="EMBL" id="JAWXYB010000018">
    <property type="protein sequence ID" value="MDX5931647.1"/>
    <property type="molecule type" value="Genomic_DNA"/>
</dbReference>
<evidence type="ECO:0000256" key="7">
    <source>
        <dbReference type="ARBA" id="ARBA00023136"/>
    </source>
</evidence>
<evidence type="ECO:0000256" key="2">
    <source>
        <dbReference type="ARBA" id="ARBA00004141"/>
    </source>
</evidence>
<evidence type="ECO:0000256" key="3">
    <source>
        <dbReference type="ARBA" id="ARBA00007520"/>
    </source>
</evidence>
<comment type="function">
    <text evidence="1">Resistance to tetracycline by an active tetracycline efflux. This is an energy-dependent process that decreases the accumulation of the antibiotic in whole cells. This protein functions as a metal-tetracycline/H(+) antiporter.</text>
</comment>
<evidence type="ECO:0000256" key="5">
    <source>
        <dbReference type="ARBA" id="ARBA00022692"/>
    </source>
</evidence>
<feature type="domain" description="Major facilitator superfamily (MFS) profile" evidence="9">
    <location>
        <begin position="20"/>
        <end position="421"/>
    </location>
</feature>
<dbReference type="PANTHER" id="PTHR23504:SF15">
    <property type="entry name" value="MAJOR FACILITATOR SUPERFAMILY (MFS) PROFILE DOMAIN-CONTAINING PROTEIN"/>
    <property type="match status" value="1"/>
</dbReference>
<feature type="transmembrane region" description="Helical" evidence="8">
    <location>
        <begin position="369"/>
        <end position="388"/>
    </location>
</feature>
<feature type="transmembrane region" description="Helical" evidence="8">
    <location>
        <begin position="182"/>
        <end position="202"/>
    </location>
</feature>
<accession>A0AAW9DUD3</accession>
<proteinExistence type="inferred from homology"/>
<feature type="transmembrane region" description="Helical" evidence="8">
    <location>
        <begin position="301"/>
        <end position="320"/>
    </location>
</feature>
<dbReference type="InterPro" id="IPR011701">
    <property type="entry name" value="MFS"/>
</dbReference>
<dbReference type="PRINTS" id="PR01035">
    <property type="entry name" value="TCRTETA"/>
</dbReference>
<gene>
    <name evidence="10" type="ORF">SIL87_12820</name>
</gene>
<dbReference type="SUPFAM" id="SSF103473">
    <property type="entry name" value="MFS general substrate transporter"/>
    <property type="match status" value="1"/>
</dbReference>
<keyword evidence="7 8" id="KW-0472">Membrane</keyword>
<dbReference type="PROSITE" id="PS50850">
    <property type="entry name" value="MFS"/>
    <property type="match status" value="1"/>
</dbReference>
<dbReference type="PANTHER" id="PTHR23504">
    <property type="entry name" value="MAJOR FACILITATOR SUPERFAMILY DOMAIN-CONTAINING PROTEIN 10"/>
    <property type="match status" value="1"/>
</dbReference>
<evidence type="ECO:0000256" key="4">
    <source>
        <dbReference type="ARBA" id="ARBA00022448"/>
    </source>
</evidence>
<dbReference type="InterPro" id="IPR020846">
    <property type="entry name" value="MFS_dom"/>
</dbReference>
<organism evidence="10 11">
    <name type="scientific">Acidiphilium acidophilum</name>
    <name type="common">Thiobacillus acidophilus</name>
    <dbReference type="NCBI Taxonomy" id="76588"/>
    <lineage>
        <taxon>Bacteria</taxon>
        <taxon>Pseudomonadati</taxon>
        <taxon>Pseudomonadota</taxon>
        <taxon>Alphaproteobacteria</taxon>
        <taxon>Acetobacterales</taxon>
        <taxon>Acidocellaceae</taxon>
        <taxon>Acidiphilium</taxon>
    </lineage>
</organism>
<dbReference type="RefSeq" id="WP_319614546.1">
    <property type="nucleotide sequence ID" value="NZ_JAWXYB010000018.1"/>
</dbReference>
<dbReference type="InterPro" id="IPR036259">
    <property type="entry name" value="MFS_trans_sf"/>
</dbReference>
<reference evidence="10 11" key="1">
    <citation type="submission" date="2023-11" db="EMBL/GenBank/DDBJ databases">
        <title>MicrobeMod: A computational toolkit for identifying prokaryotic methylation and restriction-modification with nanopore sequencing.</title>
        <authorList>
            <person name="Crits-Christoph A."/>
            <person name="Kang S.C."/>
            <person name="Lee H."/>
            <person name="Ostrov N."/>
        </authorList>
    </citation>
    <scope>NUCLEOTIDE SEQUENCE [LARGE SCALE GENOMIC DNA]</scope>
    <source>
        <strain evidence="10 11">DSMZ 700</strain>
    </source>
</reference>
<evidence type="ECO:0000256" key="1">
    <source>
        <dbReference type="ARBA" id="ARBA00003279"/>
    </source>
</evidence>
<feature type="transmembrane region" description="Helical" evidence="8">
    <location>
        <begin position="121"/>
        <end position="141"/>
    </location>
</feature>
<sequence>MPPVNDRKGRNEIARRRTPTTGSAALGVIMAVVCLDMMAVAIVLPVLPRLVGTLMPGDRARIALVFGWFGASWAIMQFFAAPLLGALSDRIGRRPVILWSCFGQAVDFAIMAMAPSVAWLFVGRILSGISSANIAVANAYVADITPPERRAAAFGLTGGAAALGFVLGPAVGGALGGIGLRLPFWCAAALAVLNAAVGLFVLREPARQSSTPPPPLSRRRLNPLAPLRLFARPGLTRPAIIYALGILAQQAIPAILVLYLENRFGWRPALIGAALAGAGVGFVVVAGGLVRPCVRRFGEAVTLRLGLIGGAAGFAMFAFAPHGHDIWFALPVIAIWALSLPSLQGIMARRIGAEDQGGLQGMLSSISSLAALIGPLLFTSIYAATISLSPAHPWAGGLALLLAGTLLLGALIPAFSIGDHRG</sequence>
<feature type="transmembrane region" description="Helical" evidence="8">
    <location>
        <begin position="394"/>
        <end position="417"/>
    </location>
</feature>
<keyword evidence="4" id="KW-0813">Transport</keyword>
<feature type="transmembrane region" description="Helical" evidence="8">
    <location>
        <begin position="62"/>
        <end position="84"/>
    </location>
</feature>
<dbReference type="Proteomes" id="UP001279553">
    <property type="component" value="Unassembled WGS sequence"/>
</dbReference>
<comment type="caution">
    <text evidence="10">The sequence shown here is derived from an EMBL/GenBank/DDBJ whole genome shotgun (WGS) entry which is preliminary data.</text>
</comment>
<comment type="similarity">
    <text evidence="3">Belongs to the major facilitator superfamily. TCR/Tet family.</text>
</comment>
<dbReference type="Gene3D" id="1.20.1250.20">
    <property type="entry name" value="MFS general substrate transporter like domains"/>
    <property type="match status" value="1"/>
</dbReference>
<name>A0AAW9DUD3_ACIAO</name>
<keyword evidence="6 8" id="KW-1133">Transmembrane helix</keyword>
<dbReference type="Pfam" id="PF07690">
    <property type="entry name" value="MFS_1"/>
    <property type="match status" value="1"/>
</dbReference>
<dbReference type="GO" id="GO:0022857">
    <property type="term" value="F:transmembrane transporter activity"/>
    <property type="evidence" value="ECO:0007669"/>
    <property type="project" value="InterPro"/>
</dbReference>
<dbReference type="InterPro" id="IPR005829">
    <property type="entry name" value="Sugar_transporter_CS"/>
</dbReference>
<evidence type="ECO:0000313" key="11">
    <source>
        <dbReference type="Proteomes" id="UP001279553"/>
    </source>
</evidence>
<dbReference type="PROSITE" id="PS00216">
    <property type="entry name" value="SUGAR_TRANSPORT_1"/>
    <property type="match status" value="1"/>
</dbReference>
<evidence type="ECO:0000256" key="6">
    <source>
        <dbReference type="ARBA" id="ARBA00022989"/>
    </source>
</evidence>